<feature type="domain" description="HTH tetR-type" evidence="5">
    <location>
        <begin position="8"/>
        <end position="68"/>
    </location>
</feature>
<gene>
    <name evidence="6" type="ORF">ACFFSA_40845</name>
</gene>
<dbReference type="RefSeq" id="WP_344987782.1">
    <property type="nucleotide sequence ID" value="NZ_BAAAXV010000002.1"/>
</dbReference>
<evidence type="ECO:0000256" key="3">
    <source>
        <dbReference type="ARBA" id="ARBA00023163"/>
    </source>
</evidence>
<evidence type="ECO:0000256" key="4">
    <source>
        <dbReference type="PROSITE-ProRule" id="PRU00335"/>
    </source>
</evidence>
<dbReference type="InterPro" id="IPR001647">
    <property type="entry name" value="HTH_TetR"/>
</dbReference>
<protein>
    <submittedName>
        <fullName evidence="6">TetR/AcrR family transcriptional regulator</fullName>
    </submittedName>
</protein>
<dbReference type="Pfam" id="PF00440">
    <property type="entry name" value="TetR_N"/>
    <property type="match status" value="1"/>
</dbReference>
<feature type="DNA-binding region" description="H-T-H motif" evidence="4">
    <location>
        <begin position="31"/>
        <end position="50"/>
    </location>
</feature>
<organism evidence="6 7">
    <name type="scientific">Nonomuraea helvata</name>
    <dbReference type="NCBI Taxonomy" id="37484"/>
    <lineage>
        <taxon>Bacteria</taxon>
        <taxon>Bacillati</taxon>
        <taxon>Actinomycetota</taxon>
        <taxon>Actinomycetes</taxon>
        <taxon>Streptosporangiales</taxon>
        <taxon>Streptosporangiaceae</taxon>
        <taxon>Nonomuraea</taxon>
    </lineage>
</organism>
<dbReference type="PROSITE" id="PS50977">
    <property type="entry name" value="HTH_TETR_2"/>
    <property type="match status" value="1"/>
</dbReference>
<dbReference type="Gene3D" id="1.10.357.10">
    <property type="entry name" value="Tetracycline Repressor, domain 2"/>
    <property type="match status" value="1"/>
</dbReference>
<dbReference type="InterPro" id="IPR041583">
    <property type="entry name" value="TetR_C_31"/>
</dbReference>
<dbReference type="EMBL" id="JBHMBW010000057">
    <property type="protein sequence ID" value="MFB9629461.1"/>
    <property type="molecule type" value="Genomic_DNA"/>
</dbReference>
<dbReference type="InterPro" id="IPR050109">
    <property type="entry name" value="HTH-type_TetR-like_transc_reg"/>
</dbReference>
<dbReference type="InterPro" id="IPR036271">
    <property type="entry name" value="Tet_transcr_reg_TetR-rel_C_sf"/>
</dbReference>
<keyword evidence="1" id="KW-0805">Transcription regulation</keyword>
<evidence type="ECO:0000256" key="1">
    <source>
        <dbReference type="ARBA" id="ARBA00023015"/>
    </source>
</evidence>
<evidence type="ECO:0000256" key="2">
    <source>
        <dbReference type="ARBA" id="ARBA00023125"/>
    </source>
</evidence>
<reference evidence="6 7" key="1">
    <citation type="submission" date="2024-09" db="EMBL/GenBank/DDBJ databases">
        <authorList>
            <person name="Sun Q."/>
            <person name="Mori K."/>
        </authorList>
    </citation>
    <scope>NUCLEOTIDE SEQUENCE [LARGE SCALE GENOMIC DNA]</scope>
    <source>
        <strain evidence="6 7">JCM 3143</strain>
    </source>
</reference>
<dbReference type="SUPFAM" id="SSF48498">
    <property type="entry name" value="Tetracyclin repressor-like, C-terminal domain"/>
    <property type="match status" value="1"/>
</dbReference>
<dbReference type="Pfam" id="PF17940">
    <property type="entry name" value="TetR_C_31"/>
    <property type="match status" value="1"/>
</dbReference>
<dbReference type="PANTHER" id="PTHR30055:SF234">
    <property type="entry name" value="HTH-TYPE TRANSCRIPTIONAL REGULATOR BETI"/>
    <property type="match status" value="1"/>
</dbReference>
<dbReference type="PANTHER" id="PTHR30055">
    <property type="entry name" value="HTH-TYPE TRANSCRIPTIONAL REGULATOR RUTR"/>
    <property type="match status" value="1"/>
</dbReference>
<name>A0ABV5SCQ6_9ACTN</name>
<dbReference type="SUPFAM" id="SSF46689">
    <property type="entry name" value="Homeodomain-like"/>
    <property type="match status" value="1"/>
</dbReference>
<dbReference type="PRINTS" id="PR00455">
    <property type="entry name" value="HTHTETR"/>
</dbReference>
<dbReference type="Proteomes" id="UP001589532">
    <property type="component" value="Unassembled WGS sequence"/>
</dbReference>
<accession>A0ABV5SCQ6</accession>
<proteinExistence type="predicted"/>
<dbReference type="InterPro" id="IPR009057">
    <property type="entry name" value="Homeodomain-like_sf"/>
</dbReference>
<keyword evidence="3" id="KW-0804">Transcription</keyword>
<keyword evidence="2 4" id="KW-0238">DNA-binding</keyword>
<evidence type="ECO:0000259" key="5">
    <source>
        <dbReference type="PROSITE" id="PS50977"/>
    </source>
</evidence>
<comment type="caution">
    <text evidence="6">The sequence shown here is derived from an EMBL/GenBank/DDBJ whole genome shotgun (WGS) entry which is preliminary data.</text>
</comment>
<sequence length="191" mass="20510">MVSAERGQATRQRLLEAAVPLIGEVGWGGVTTRMVAERAGVAPGVVHYHFTSVTGLLITGSIGFTRAMLDQFAQELGEQPGIDEGIDWLLGQLSGYTGSDPVSLLVTEMFLASTRLPELRTQLNELVGEFRSQVAAWLRMHGRRSDSQAAATVLAAAIDGLILHHALDPSLNLTALAAPLRAMLLRQEETP</sequence>
<keyword evidence="7" id="KW-1185">Reference proteome</keyword>
<evidence type="ECO:0000313" key="6">
    <source>
        <dbReference type="EMBL" id="MFB9629461.1"/>
    </source>
</evidence>
<evidence type="ECO:0000313" key="7">
    <source>
        <dbReference type="Proteomes" id="UP001589532"/>
    </source>
</evidence>